<evidence type="ECO:0000313" key="2">
    <source>
        <dbReference type="EMBL" id="ORY52049.1"/>
    </source>
</evidence>
<gene>
    <name evidence="2" type="ORF">BCR33DRAFT_712260</name>
</gene>
<feature type="signal peptide" evidence="1">
    <location>
        <begin position="1"/>
        <end position="20"/>
    </location>
</feature>
<dbReference type="EMBL" id="MCGO01000004">
    <property type="protein sequence ID" value="ORY52049.1"/>
    <property type="molecule type" value="Genomic_DNA"/>
</dbReference>
<evidence type="ECO:0000256" key="1">
    <source>
        <dbReference type="SAM" id="SignalP"/>
    </source>
</evidence>
<accession>A0A1Y2CYE1</accession>
<evidence type="ECO:0000313" key="3">
    <source>
        <dbReference type="Proteomes" id="UP000193642"/>
    </source>
</evidence>
<proteinExistence type="predicted"/>
<dbReference type="Proteomes" id="UP000193642">
    <property type="component" value="Unassembled WGS sequence"/>
</dbReference>
<evidence type="ECO:0008006" key="4">
    <source>
        <dbReference type="Google" id="ProtNLM"/>
    </source>
</evidence>
<keyword evidence="3" id="KW-1185">Reference proteome</keyword>
<keyword evidence="1" id="KW-0732">Signal</keyword>
<comment type="caution">
    <text evidence="2">The sequence shown here is derived from an EMBL/GenBank/DDBJ whole genome shotgun (WGS) entry which is preliminary data.</text>
</comment>
<reference evidence="2 3" key="1">
    <citation type="submission" date="2016-07" db="EMBL/GenBank/DDBJ databases">
        <title>Pervasive Adenine N6-methylation of Active Genes in Fungi.</title>
        <authorList>
            <consortium name="DOE Joint Genome Institute"/>
            <person name="Mondo S.J."/>
            <person name="Dannebaum R.O."/>
            <person name="Kuo R.C."/>
            <person name="Labutti K."/>
            <person name="Haridas S."/>
            <person name="Kuo A."/>
            <person name="Salamov A."/>
            <person name="Ahrendt S.R."/>
            <person name="Lipzen A."/>
            <person name="Sullivan W."/>
            <person name="Andreopoulos W.B."/>
            <person name="Clum A."/>
            <person name="Lindquist E."/>
            <person name="Daum C."/>
            <person name="Ramamoorthy G.K."/>
            <person name="Gryganskyi A."/>
            <person name="Culley D."/>
            <person name="Magnuson J.K."/>
            <person name="James T.Y."/>
            <person name="O'Malley M.A."/>
            <person name="Stajich J.E."/>
            <person name="Spatafora J.W."/>
            <person name="Visel A."/>
            <person name="Grigoriev I.V."/>
        </authorList>
    </citation>
    <scope>NUCLEOTIDE SEQUENCE [LARGE SCALE GENOMIC DNA]</scope>
    <source>
        <strain evidence="2 3">JEL800</strain>
    </source>
</reference>
<sequence>MPALVKIVSAVAMVAQVSLGAPLQCQGGKFQECQIQADATNRKCLDSKPHMSQSELDGCACVTMRNLADCYTTFCPVLWQQSAVSQQIALSQETCRDHFAPYKIGPDAPIKNRDLNSFVKGVVGALMGSPVPVTTTASLSYSQNATSATVFVAANSTFQAASSPPPPSCINSCVADFYNRLKAQNPNDFVKVICSKGANYQSGSPFADCVSKCPDSTIAHACASPSTLEDAIRASHARRDSEPLTTFATLKESKTSGEHSLIAFQFLLEVGFMFAVLVSL</sequence>
<feature type="chain" id="PRO_5012756527" description="Extracellular membrane protein CFEM domain-containing protein" evidence="1">
    <location>
        <begin position="21"/>
        <end position="280"/>
    </location>
</feature>
<dbReference type="AlphaFoldDB" id="A0A1Y2CYE1"/>
<organism evidence="2 3">
    <name type="scientific">Rhizoclosmatium globosum</name>
    <dbReference type="NCBI Taxonomy" id="329046"/>
    <lineage>
        <taxon>Eukaryota</taxon>
        <taxon>Fungi</taxon>
        <taxon>Fungi incertae sedis</taxon>
        <taxon>Chytridiomycota</taxon>
        <taxon>Chytridiomycota incertae sedis</taxon>
        <taxon>Chytridiomycetes</taxon>
        <taxon>Chytridiales</taxon>
        <taxon>Chytriomycetaceae</taxon>
        <taxon>Rhizoclosmatium</taxon>
    </lineage>
</organism>
<name>A0A1Y2CYE1_9FUNG</name>
<protein>
    <recommendedName>
        <fullName evidence="4">Extracellular membrane protein CFEM domain-containing protein</fullName>
    </recommendedName>
</protein>
<dbReference type="OrthoDB" id="2102679at2759"/>